<evidence type="ECO:0000256" key="3">
    <source>
        <dbReference type="ARBA" id="ARBA00022630"/>
    </source>
</evidence>
<comment type="similarity">
    <text evidence="2">Belongs to the nitroreductase family.</text>
</comment>
<keyword evidence="8" id="KW-1185">Reference proteome</keyword>
<accession>A0A926CZN5</accession>
<feature type="domain" description="Nitroreductase" evidence="6">
    <location>
        <begin position="14"/>
        <end position="67"/>
    </location>
</feature>
<protein>
    <submittedName>
        <fullName evidence="7">Nitroreductase family protein</fullName>
    </submittedName>
</protein>
<evidence type="ECO:0000313" key="7">
    <source>
        <dbReference type="EMBL" id="MBC8528661.1"/>
    </source>
</evidence>
<proteinExistence type="inferred from homology"/>
<feature type="domain" description="Nitroreductase" evidence="6">
    <location>
        <begin position="73"/>
        <end position="155"/>
    </location>
</feature>
<evidence type="ECO:0000259" key="6">
    <source>
        <dbReference type="Pfam" id="PF00881"/>
    </source>
</evidence>
<name>A0A926CZN5_9FIRM</name>
<keyword evidence="3" id="KW-0285">Flavoprotein</keyword>
<dbReference type="RefSeq" id="WP_249284638.1">
    <property type="nucleotide sequence ID" value="NZ_JACRSO010000001.1"/>
</dbReference>
<gene>
    <name evidence="7" type="ORF">H8699_04315</name>
</gene>
<evidence type="ECO:0000313" key="8">
    <source>
        <dbReference type="Proteomes" id="UP000654279"/>
    </source>
</evidence>
<evidence type="ECO:0000256" key="2">
    <source>
        <dbReference type="ARBA" id="ARBA00007118"/>
    </source>
</evidence>
<dbReference type="CDD" id="cd02150">
    <property type="entry name" value="nitroreductase"/>
    <property type="match status" value="1"/>
</dbReference>
<dbReference type="Pfam" id="PF00881">
    <property type="entry name" value="Nitroreductase"/>
    <property type="match status" value="2"/>
</dbReference>
<organism evidence="7 8">
    <name type="scientific">Luoshenia tenuis</name>
    <dbReference type="NCBI Taxonomy" id="2763654"/>
    <lineage>
        <taxon>Bacteria</taxon>
        <taxon>Bacillati</taxon>
        <taxon>Bacillota</taxon>
        <taxon>Clostridia</taxon>
        <taxon>Christensenellales</taxon>
        <taxon>Christensenellaceae</taxon>
        <taxon>Luoshenia</taxon>
    </lineage>
</organism>
<keyword evidence="5" id="KW-0560">Oxidoreductase</keyword>
<dbReference type="EMBL" id="JACRSO010000001">
    <property type="protein sequence ID" value="MBC8528661.1"/>
    <property type="molecule type" value="Genomic_DNA"/>
</dbReference>
<dbReference type="PANTHER" id="PTHR43673:SF2">
    <property type="entry name" value="NITROREDUCTASE"/>
    <property type="match status" value="1"/>
</dbReference>
<dbReference type="Proteomes" id="UP000654279">
    <property type="component" value="Unassembled WGS sequence"/>
</dbReference>
<dbReference type="InterPro" id="IPR029479">
    <property type="entry name" value="Nitroreductase"/>
</dbReference>
<dbReference type="PANTHER" id="PTHR43673">
    <property type="entry name" value="NAD(P)H NITROREDUCTASE YDGI-RELATED"/>
    <property type="match status" value="1"/>
</dbReference>
<evidence type="ECO:0000256" key="1">
    <source>
        <dbReference type="ARBA" id="ARBA00001917"/>
    </source>
</evidence>
<dbReference type="GO" id="GO:0016491">
    <property type="term" value="F:oxidoreductase activity"/>
    <property type="evidence" value="ECO:0007669"/>
    <property type="project" value="UniProtKB-KW"/>
</dbReference>
<keyword evidence="4" id="KW-0288">FMN</keyword>
<evidence type="ECO:0000256" key="4">
    <source>
        <dbReference type="ARBA" id="ARBA00022643"/>
    </source>
</evidence>
<dbReference type="InterPro" id="IPR000415">
    <property type="entry name" value="Nitroreductase-like"/>
</dbReference>
<sequence length="181" mass="20145">MQEFHQDNRLSVIFNRRSVRSYQDRPVEREKLELLLKAAMAAPSARNSKPWAFVVVDQPESMNALRDTMLFGKYNAPAAIVVCGDMSKTQEGEKGGFWIEDCSAALENILIAAVGLDLGTVWLGSYPNSAQYPAVQKTLGLPDTLVPLGVVYIGYPAEKPEPRTQYDEAAIHWQRFGGQKN</sequence>
<evidence type="ECO:0000256" key="5">
    <source>
        <dbReference type="ARBA" id="ARBA00023002"/>
    </source>
</evidence>
<dbReference type="Gene3D" id="3.40.109.10">
    <property type="entry name" value="NADH Oxidase"/>
    <property type="match status" value="1"/>
</dbReference>
<comment type="caution">
    <text evidence="7">The sequence shown here is derived from an EMBL/GenBank/DDBJ whole genome shotgun (WGS) entry which is preliminary data.</text>
</comment>
<reference evidence="7" key="1">
    <citation type="submission" date="2020-08" db="EMBL/GenBank/DDBJ databases">
        <title>Genome public.</title>
        <authorList>
            <person name="Liu C."/>
            <person name="Sun Q."/>
        </authorList>
    </citation>
    <scope>NUCLEOTIDE SEQUENCE</scope>
    <source>
        <strain evidence="7">NSJ-44</strain>
    </source>
</reference>
<comment type="cofactor">
    <cofactor evidence="1">
        <name>FMN</name>
        <dbReference type="ChEBI" id="CHEBI:58210"/>
    </cofactor>
</comment>
<dbReference type="AlphaFoldDB" id="A0A926CZN5"/>
<dbReference type="SUPFAM" id="SSF55469">
    <property type="entry name" value="FMN-dependent nitroreductase-like"/>
    <property type="match status" value="1"/>
</dbReference>